<dbReference type="EMBL" id="SPLM01000146">
    <property type="protein sequence ID" value="TMW56151.1"/>
    <property type="molecule type" value="Genomic_DNA"/>
</dbReference>
<dbReference type="PANTHER" id="PTHR12098">
    <property type="entry name" value="E3 UBIQUITIN-PROTEIN LIGASE PELLINO-RELATED"/>
    <property type="match status" value="1"/>
</dbReference>
<feature type="compositionally biased region" description="Polar residues" evidence="3">
    <location>
        <begin position="39"/>
        <end position="49"/>
    </location>
</feature>
<proteinExistence type="inferred from homology"/>
<evidence type="ECO:0000259" key="4">
    <source>
        <dbReference type="Pfam" id="PF04710"/>
    </source>
</evidence>
<dbReference type="Proteomes" id="UP000794436">
    <property type="component" value="Unassembled WGS sequence"/>
</dbReference>
<keyword evidence="2" id="KW-0597">Phosphoprotein</keyword>
<protein>
    <submittedName>
        <fullName evidence="6">Uncharacterized protein</fullName>
    </submittedName>
</protein>
<dbReference type="InterPro" id="IPR006800">
    <property type="entry name" value="Pellino_fam"/>
</dbReference>
<evidence type="ECO:0000256" key="1">
    <source>
        <dbReference type="ARBA" id="ARBA00005639"/>
    </source>
</evidence>
<evidence type="ECO:0000313" key="6">
    <source>
        <dbReference type="EMBL" id="TMW56151.1"/>
    </source>
</evidence>
<organism evidence="6 7">
    <name type="scientific">Pythium oligandrum</name>
    <name type="common">Mycoparasitic fungus</name>
    <dbReference type="NCBI Taxonomy" id="41045"/>
    <lineage>
        <taxon>Eukaryota</taxon>
        <taxon>Sar</taxon>
        <taxon>Stramenopiles</taxon>
        <taxon>Oomycota</taxon>
        <taxon>Peronosporomycetes</taxon>
        <taxon>Pythiales</taxon>
        <taxon>Pythiaceae</taxon>
        <taxon>Pythium</taxon>
    </lineage>
</organism>
<dbReference type="PANTHER" id="PTHR12098:SF2">
    <property type="entry name" value="PROTEIN PELLINO"/>
    <property type="match status" value="1"/>
</dbReference>
<evidence type="ECO:0000259" key="5">
    <source>
        <dbReference type="Pfam" id="PF20723"/>
    </source>
</evidence>
<comment type="similarity">
    <text evidence="1">Belongs to the pellino family.</text>
</comment>
<feature type="domain" description="Pellino FHA" evidence="4">
    <location>
        <begin position="158"/>
        <end position="239"/>
    </location>
</feature>
<dbReference type="GO" id="GO:0008592">
    <property type="term" value="P:regulation of Toll signaling pathway"/>
    <property type="evidence" value="ECO:0007669"/>
    <property type="project" value="InterPro"/>
</dbReference>
<dbReference type="OrthoDB" id="8801906at2759"/>
<dbReference type="GO" id="GO:0061630">
    <property type="term" value="F:ubiquitin protein ligase activity"/>
    <property type="evidence" value="ECO:0007669"/>
    <property type="project" value="InterPro"/>
</dbReference>
<sequence length="555" mass="61667">MEEKSVDYGRFVVLGYSSYRVATAKQHGVDRSAPIDGNNGETHATTHANNDSKKKKHLLSSMGQLWEPIGDQNAQYVMQKRRSGNGVKLTRFHHLYDARLKHSVSDAAEKAANGDNGSSSELRSITKRILAALDADVQRNGDSSKSSYFLCVPMNDHDAHASVTEYTLDPNVDMFQIGRMPCAQNDVVIPGPRVGSSGTISRFAARIMVSREPPYDCRIFAGGFDSSRKMTTAGHALKHCRNCLGWLKRIPGDHDCVRRMMISENQAEHDARDQDDKSSPLMRVDHVKMEVEDTQLLPIDGLTKNGVRVWLPDHKKWFEVSVNGNLYEIEPRVPSTPAAPARRSRHPDTSVRHSTFNRPTAGCSGLPAVLTDGAVIDLGGVQLQFLSRWSAQNSSEESLLRASMSMLGERVFEGSMVSQLEKMNVQCPVQLHPLHFRRTAGEEIEFDQIPHVFPACGHVFGYDRRIAKGRLCPLCRTPGNFVQLLLKENNQLQSASERTAIPECVFNPCGHAISQKLATQYAALLMPNGRAICPFCAVHLDATVPYSRLYLFSEN</sequence>
<evidence type="ECO:0000313" key="7">
    <source>
        <dbReference type="Proteomes" id="UP000794436"/>
    </source>
</evidence>
<feature type="domain" description="Pellino RING" evidence="5">
    <location>
        <begin position="422"/>
        <end position="550"/>
    </location>
</feature>
<reference evidence="6" key="1">
    <citation type="submission" date="2019-03" db="EMBL/GenBank/DDBJ databases">
        <title>Long read genome sequence of the mycoparasitic Pythium oligandrum ATCC 38472 isolated from sugarbeet rhizosphere.</title>
        <authorList>
            <person name="Gaulin E."/>
        </authorList>
    </citation>
    <scope>NUCLEOTIDE SEQUENCE</scope>
    <source>
        <strain evidence="6">ATCC 38472_TT</strain>
    </source>
</reference>
<comment type="caution">
    <text evidence="6">The sequence shown here is derived from an EMBL/GenBank/DDBJ whole genome shotgun (WGS) entry which is preliminary data.</text>
</comment>
<dbReference type="GO" id="GO:0000209">
    <property type="term" value="P:protein polyubiquitination"/>
    <property type="evidence" value="ECO:0007669"/>
    <property type="project" value="InterPro"/>
</dbReference>
<evidence type="ECO:0000256" key="3">
    <source>
        <dbReference type="SAM" id="MobiDB-lite"/>
    </source>
</evidence>
<evidence type="ECO:0000256" key="2">
    <source>
        <dbReference type="ARBA" id="ARBA00022553"/>
    </source>
</evidence>
<keyword evidence="7" id="KW-1185">Reference proteome</keyword>
<dbReference type="InterPro" id="IPR048334">
    <property type="entry name" value="Pellino_FHA"/>
</dbReference>
<name>A0A8K1C433_PYTOL</name>
<dbReference type="Pfam" id="PF04710">
    <property type="entry name" value="Pellino_FHA"/>
    <property type="match status" value="1"/>
</dbReference>
<dbReference type="InterPro" id="IPR048335">
    <property type="entry name" value="Pellino_RING"/>
</dbReference>
<feature type="region of interest" description="Disordered" evidence="3">
    <location>
        <begin position="333"/>
        <end position="358"/>
    </location>
</feature>
<accession>A0A8K1C433</accession>
<feature type="region of interest" description="Disordered" evidence="3">
    <location>
        <begin position="30"/>
        <end position="56"/>
    </location>
</feature>
<dbReference type="Pfam" id="PF20723">
    <property type="entry name" value="Pellino_RING"/>
    <property type="match status" value="1"/>
</dbReference>
<dbReference type="AlphaFoldDB" id="A0A8K1C433"/>
<gene>
    <name evidence="6" type="ORF">Poli38472_008799</name>
</gene>